<keyword evidence="2" id="KW-1185">Reference proteome</keyword>
<evidence type="ECO:0000313" key="1">
    <source>
        <dbReference type="EMBL" id="KAK7085224.1"/>
    </source>
</evidence>
<dbReference type="Gene3D" id="3.10.100.10">
    <property type="entry name" value="Mannose-Binding Protein A, subunit A"/>
    <property type="match status" value="1"/>
</dbReference>
<organism evidence="1 2">
    <name type="scientific">Halocaridina rubra</name>
    <name type="common">Hawaiian red shrimp</name>
    <dbReference type="NCBI Taxonomy" id="373956"/>
    <lineage>
        <taxon>Eukaryota</taxon>
        <taxon>Metazoa</taxon>
        <taxon>Ecdysozoa</taxon>
        <taxon>Arthropoda</taxon>
        <taxon>Crustacea</taxon>
        <taxon>Multicrustacea</taxon>
        <taxon>Malacostraca</taxon>
        <taxon>Eumalacostraca</taxon>
        <taxon>Eucarida</taxon>
        <taxon>Decapoda</taxon>
        <taxon>Pleocyemata</taxon>
        <taxon>Caridea</taxon>
        <taxon>Atyoidea</taxon>
        <taxon>Atyidae</taxon>
        <taxon>Halocaridina</taxon>
    </lineage>
</organism>
<dbReference type="InterPro" id="IPR016187">
    <property type="entry name" value="CTDL_fold"/>
</dbReference>
<reference evidence="1 2" key="1">
    <citation type="submission" date="2023-11" db="EMBL/GenBank/DDBJ databases">
        <title>Halocaridina rubra genome assembly.</title>
        <authorList>
            <person name="Smith C."/>
        </authorList>
    </citation>
    <scope>NUCLEOTIDE SEQUENCE [LARGE SCALE GENOMIC DNA]</scope>
    <source>
        <strain evidence="1">EP-1</strain>
        <tissue evidence="1">Whole</tissue>
    </source>
</reference>
<dbReference type="SUPFAM" id="SSF56436">
    <property type="entry name" value="C-type lectin-like"/>
    <property type="match status" value="1"/>
</dbReference>
<dbReference type="Proteomes" id="UP001381693">
    <property type="component" value="Unassembled WGS sequence"/>
</dbReference>
<proteinExistence type="predicted"/>
<sequence length="54" mass="5986">ECPNGYELYRGQCYKLIPSDGNLLNSLETCNQDGAALAFPESLDVLQYLATMLE</sequence>
<dbReference type="EMBL" id="JAXCGZ010001552">
    <property type="protein sequence ID" value="KAK7085224.1"/>
    <property type="molecule type" value="Genomic_DNA"/>
</dbReference>
<dbReference type="InterPro" id="IPR016186">
    <property type="entry name" value="C-type_lectin-like/link_sf"/>
</dbReference>
<gene>
    <name evidence="1" type="ORF">SK128_009090</name>
</gene>
<accession>A0AAN9AE76</accession>
<dbReference type="AlphaFoldDB" id="A0AAN9AE76"/>
<feature type="non-terminal residue" evidence="1">
    <location>
        <position position="1"/>
    </location>
</feature>
<name>A0AAN9AE76_HALRR</name>
<dbReference type="CDD" id="cd00037">
    <property type="entry name" value="CLECT"/>
    <property type="match status" value="1"/>
</dbReference>
<comment type="caution">
    <text evidence="1">The sequence shown here is derived from an EMBL/GenBank/DDBJ whole genome shotgun (WGS) entry which is preliminary data.</text>
</comment>
<protein>
    <submittedName>
        <fullName evidence="1">Uncharacterized protein</fullName>
    </submittedName>
</protein>
<evidence type="ECO:0000313" key="2">
    <source>
        <dbReference type="Proteomes" id="UP001381693"/>
    </source>
</evidence>
<feature type="non-terminal residue" evidence="1">
    <location>
        <position position="54"/>
    </location>
</feature>